<organism evidence="5 6">
    <name type="scientific">Vitrella brassicaformis (strain CCMP3155)</name>
    <dbReference type="NCBI Taxonomy" id="1169540"/>
    <lineage>
        <taxon>Eukaryota</taxon>
        <taxon>Sar</taxon>
        <taxon>Alveolata</taxon>
        <taxon>Colpodellida</taxon>
        <taxon>Vitrellaceae</taxon>
        <taxon>Vitrella</taxon>
    </lineage>
</organism>
<evidence type="ECO:0000256" key="1">
    <source>
        <dbReference type="RuleBase" id="RU366020"/>
    </source>
</evidence>
<keyword evidence="3" id="KW-0472">Membrane</keyword>
<evidence type="ECO:0000313" key="6">
    <source>
        <dbReference type="Proteomes" id="UP000041254"/>
    </source>
</evidence>
<keyword evidence="1" id="KW-0464">Manganese</keyword>
<dbReference type="VEuPathDB" id="CryptoDB:Vbra_809"/>
<evidence type="ECO:0000256" key="3">
    <source>
        <dbReference type="SAM" id="Phobius"/>
    </source>
</evidence>
<sequence length="432" mass="46394">MCPYRIPDPEKAETGGEDAFFVCETAGGGALGVADGVGSYAAFGLNAKMFADELMGGCQQAATIALTDTATPTSSGADDGGASAGVNAEAAGAYLSEIAQLAPAQVARRLLQYGYSCTRSIGASTALTAHLDRASGRLGVANLGDSGMIVLRRHEKGRMTVLLRTKEQQHEWKMPFQLARSPDESNRDALEKDMKELVRQLREGKRLGVVPDKPEDAQLYTVALREGDLLILGTDGVFDNLFDDELCGIADLTLSPSESLVLNDPSLATPARSVAAAIAEAARHRSMDPHCKTPFAKTARQNNTHHTGGKLDDVTTHRPTPSSGAGGGETVAVKEGTCRPREAYLQEIQRVDLPPEEIALRILQYGYIYVHPCLWLITALVVVYLDKKGETLAVANLGDSKMILLRRQKNQRMTVPHHQRAAALLELPVPTL</sequence>
<dbReference type="PROSITE" id="PS51746">
    <property type="entry name" value="PPM_2"/>
    <property type="match status" value="1"/>
</dbReference>
<keyword evidence="1" id="KW-0460">Magnesium</keyword>
<comment type="similarity">
    <text evidence="1">Belongs to the PP2C family.</text>
</comment>
<keyword evidence="3" id="KW-1133">Transmembrane helix</keyword>
<keyword evidence="1" id="KW-0904">Protein phosphatase</keyword>
<proteinExistence type="inferred from homology"/>
<protein>
    <recommendedName>
        <fullName evidence="1">Protein phosphatase</fullName>
        <ecNumber evidence="1">3.1.3.16</ecNumber>
    </recommendedName>
</protein>
<dbReference type="OMA" id="FADELMG"/>
<dbReference type="PANTHER" id="PTHR12320">
    <property type="entry name" value="PROTEIN PHOSPHATASE 2C"/>
    <property type="match status" value="1"/>
</dbReference>
<dbReference type="OrthoDB" id="60843at2759"/>
<evidence type="ECO:0000256" key="2">
    <source>
        <dbReference type="SAM" id="MobiDB-lite"/>
    </source>
</evidence>
<keyword evidence="1" id="KW-0378">Hydrolase</keyword>
<feature type="region of interest" description="Disordered" evidence="2">
    <location>
        <begin position="300"/>
        <end position="331"/>
    </location>
</feature>
<comment type="catalytic activity">
    <reaction evidence="1">
        <text>O-phospho-L-seryl-[protein] + H2O = L-seryl-[protein] + phosphate</text>
        <dbReference type="Rhea" id="RHEA:20629"/>
        <dbReference type="Rhea" id="RHEA-COMP:9863"/>
        <dbReference type="Rhea" id="RHEA-COMP:11604"/>
        <dbReference type="ChEBI" id="CHEBI:15377"/>
        <dbReference type="ChEBI" id="CHEBI:29999"/>
        <dbReference type="ChEBI" id="CHEBI:43474"/>
        <dbReference type="ChEBI" id="CHEBI:83421"/>
        <dbReference type="EC" id="3.1.3.16"/>
    </reaction>
</comment>
<dbReference type="AlphaFoldDB" id="A0A0G4FYW2"/>
<dbReference type="InterPro" id="IPR001932">
    <property type="entry name" value="PPM-type_phosphatase-like_dom"/>
</dbReference>
<evidence type="ECO:0000259" key="4">
    <source>
        <dbReference type="PROSITE" id="PS51746"/>
    </source>
</evidence>
<reference evidence="5 6" key="1">
    <citation type="submission" date="2014-11" db="EMBL/GenBank/DDBJ databases">
        <authorList>
            <person name="Zhu J."/>
            <person name="Qi W."/>
            <person name="Song R."/>
        </authorList>
    </citation>
    <scope>NUCLEOTIDE SEQUENCE [LARGE SCALE GENOMIC DNA]</scope>
</reference>
<accession>A0A0G4FYW2</accession>
<keyword evidence="6" id="KW-1185">Reference proteome</keyword>
<keyword evidence="1" id="KW-0479">Metal-binding</keyword>
<dbReference type="PANTHER" id="PTHR12320:SF1">
    <property type="entry name" value="PROTEIN PHOSPHATASE PTC7 HOMOLOG"/>
    <property type="match status" value="1"/>
</dbReference>
<evidence type="ECO:0000313" key="5">
    <source>
        <dbReference type="EMBL" id="CEM20273.1"/>
    </source>
</evidence>
<dbReference type="EMBL" id="CDMY01000523">
    <property type="protein sequence ID" value="CEM20273.1"/>
    <property type="molecule type" value="Genomic_DNA"/>
</dbReference>
<dbReference type="SMART" id="SM00331">
    <property type="entry name" value="PP2C_SIG"/>
    <property type="match status" value="1"/>
</dbReference>
<feature type="transmembrane region" description="Helical" evidence="3">
    <location>
        <begin position="365"/>
        <end position="385"/>
    </location>
</feature>
<dbReference type="STRING" id="1169540.A0A0G4FYW2"/>
<dbReference type="InterPro" id="IPR039123">
    <property type="entry name" value="PPTC7"/>
</dbReference>
<keyword evidence="3" id="KW-0812">Transmembrane</keyword>
<dbReference type="GO" id="GO:0046872">
    <property type="term" value="F:metal ion binding"/>
    <property type="evidence" value="ECO:0007669"/>
    <property type="project" value="UniProtKB-UniRule"/>
</dbReference>
<dbReference type="InterPro" id="IPR036457">
    <property type="entry name" value="PPM-type-like_dom_sf"/>
</dbReference>
<feature type="domain" description="PPM-type phosphatase" evidence="4">
    <location>
        <begin position="3"/>
        <end position="384"/>
    </location>
</feature>
<dbReference type="EC" id="3.1.3.16" evidence="1"/>
<dbReference type="Pfam" id="PF00481">
    <property type="entry name" value="PP2C"/>
    <property type="match status" value="1"/>
</dbReference>
<comment type="cofactor">
    <cofactor evidence="1">
        <name>Mn(2+)</name>
        <dbReference type="ChEBI" id="CHEBI:29035"/>
    </cofactor>
</comment>
<dbReference type="Gene3D" id="3.60.40.10">
    <property type="entry name" value="PPM-type phosphatase domain"/>
    <property type="match status" value="2"/>
</dbReference>
<comment type="catalytic activity">
    <reaction evidence="1">
        <text>O-phospho-L-threonyl-[protein] + H2O = L-threonyl-[protein] + phosphate</text>
        <dbReference type="Rhea" id="RHEA:47004"/>
        <dbReference type="Rhea" id="RHEA-COMP:11060"/>
        <dbReference type="Rhea" id="RHEA-COMP:11605"/>
        <dbReference type="ChEBI" id="CHEBI:15377"/>
        <dbReference type="ChEBI" id="CHEBI:30013"/>
        <dbReference type="ChEBI" id="CHEBI:43474"/>
        <dbReference type="ChEBI" id="CHEBI:61977"/>
        <dbReference type="EC" id="3.1.3.16"/>
    </reaction>
</comment>
<dbReference type="GO" id="GO:0004722">
    <property type="term" value="F:protein serine/threonine phosphatase activity"/>
    <property type="evidence" value="ECO:0007669"/>
    <property type="project" value="UniProtKB-EC"/>
</dbReference>
<comment type="cofactor">
    <cofactor evidence="1">
        <name>Mg(2+)</name>
        <dbReference type="ChEBI" id="CHEBI:18420"/>
    </cofactor>
</comment>
<dbReference type="InParanoid" id="A0A0G4FYW2"/>
<dbReference type="PhylomeDB" id="A0A0G4FYW2"/>
<dbReference type="Proteomes" id="UP000041254">
    <property type="component" value="Unassembled WGS sequence"/>
</dbReference>
<gene>
    <name evidence="5" type="ORF">Vbra_809</name>
</gene>
<dbReference type="SUPFAM" id="SSF81606">
    <property type="entry name" value="PP2C-like"/>
    <property type="match status" value="2"/>
</dbReference>
<name>A0A0G4FYW2_VITBC</name>